<evidence type="ECO:0000256" key="10">
    <source>
        <dbReference type="HAMAP-Rule" id="MF_01499"/>
    </source>
</evidence>
<keyword evidence="8 10" id="KW-1133">Transmembrane helix</keyword>
<keyword evidence="5 10" id="KW-0548">Nucleotidyltransferase</keyword>
<keyword evidence="2 10" id="KW-1003">Cell membrane</keyword>
<organism evidence="12 13">
    <name type="scientific">SAR324 cluster bacterium</name>
    <dbReference type="NCBI Taxonomy" id="2024889"/>
    <lineage>
        <taxon>Bacteria</taxon>
        <taxon>Deltaproteobacteria</taxon>
        <taxon>SAR324 cluster</taxon>
    </lineage>
</organism>
<dbReference type="Pfam" id="PF02457">
    <property type="entry name" value="DAC"/>
    <property type="match status" value="1"/>
</dbReference>
<dbReference type="InterPro" id="IPR014046">
    <property type="entry name" value="C-di-AMP_synthase"/>
</dbReference>
<dbReference type="EC" id="2.7.7.85" evidence="10"/>
<evidence type="ECO:0000256" key="1">
    <source>
        <dbReference type="ARBA" id="ARBA00000877"/>
    </source>
</evidence>
<dbReference type="Proteomes" id="UP000226525">
    <property type="component" value="Unassembled WGS sequence"/>
</dbReference>
<evidence type="ECO:0000256" key="9">
    <source>
        <dbReference type="ARBA" id="ARBA00023136"/>
    </source>
</evidence>
<evidence type="ECO:0000256" key="3">
    <source>
        <dbReference type="ARBA" id="ARBA00022679"/>
    </source>
</evidence>
<comment type="caution">
    <text evidence="10">Lacks conserved residue(s) required for the propagation of feature annotation.</text>
</comment>
<dbReference type="InterPro" id="IPR003390">
    <property type="entry name" value="DNA_integrity_scan_DisA_N"/>
</dbReference>
<feature type="transmembrane region" description="Helical" evidence="10">
    <location>
        <begin position="14"/>
        <end position="31"/>
    </location>
</feature>
<dbReference type="Gene3D" id="3.40.1700.10">
    <property type="entry name" value="DNA integrity scanning protein, DisA, N-terminal domain"/>
    <property type="match status" value="1"/>
</dbReference>
<sequence length="288" mass="31967">MDFWNLVPLRWQDLIDILLLSFLFYRILLLIKGTRTIPMLMGMIILLVLYLVARFFQLDATGLLMDNLANSLVLVLVVLFQADIRNALAQFGLITLFRDNRAQQQDVAERVLAACRTMARRKIGALVVFEKEVGLRNFTDRGNPINGLVSESLLLSIFHPTSPLHDGAVILSRKGDLVAAKCILPVSMNQNLSTMLGTRHRAALGLTEETDAVVLIVSEERKEISLGFQGQLMRESEADLKQMLFSLLSGKTTSIKTKKSTAEEDILLDDSFSISRTGESSPNSAATS</sequence>
<dbReference type="SUPFAM" id="SSF143597">
    <property type="entry name" value="YojJ-like"/>
    <property type="match status" value="1"/>
</dbReference>
<dbReference type="GO" id="GO:0106408">
    <property type="term" value="F:diadenylate cyclase activity"/>
    <property type="evidence" value="ECO:0007669"/>
    <property type="project" value="UniProtKB-EC"/>
</dbReference>
<proteinExistence type="inferred from homology"/>
<dbReference type="HAMAP" id="MF_01499">
    <property type="entry name" value="DacA"/>
    <property type="match status" value="1"/>
</dbReference>
<evidence type="ECO:0000313" key="13">
    <source>
        <dbReference type="Proteomes" id="UP000226525"/>
    </source>
</evidence>
<dbReference type="NCBIfam" id="TIGR00159">
    <property type="entry name" value="diadenylate cyclase CdaA"/>
    <property type="match status" value="1"/>
</dbReference>
<accession>A0A2D6YJ15</accession>
<evidence type="ECO:0000256" key="5">
    <source>
        <dbReference type="ARBA" id="ARBA00022695"/>
    </source>
</evidence>
<dbReference type="GO" id="GO:0006171">
    <property type="term" value="P:cAMP biosynthetic process"/>
    <property type="evidence" value="ECO:0007669"/>
    <property type="project" value="InterPro"/>
</dbReference>
<dbReference type="PIRSF" id="PIRSF004793">
    <property type="entry name" value="UCP004793"/>
    <property type="match status" value="1"/>
</dbReference>
<dbReference type="InterPro" id="IPR034701">
    <property type="entry name" value="CdaA"/>
</dbReference>
<dbReference type="PROSITE" id="PS51794">
    <property type="entry name" value="DAC"/>
    <property type="match status" value="1"/>
</dbReference>
<comment type="subunit">
    <text evidence="10">Probably a homodimer.</text>
</comment>
<keyword evidence="4 10" id="KW-0812">Transmembrane</keyword>
<dbReference type="AlphaFoldDB" id="A0A2D6YJ15"/>
<keyword evidence="3 10" id="KW-0808">Transferase</keyword>
<reference evidence="13" key="1">
    <citation type="submission" date="2017-09" db="EMBL/GenBank/DDBJ databases">
        <title>The Reconstruction of 2,631 Draft Metagenome-Assembled Genomes from the Global Oceans.</title>
        <authorList>
            <person name="Tully B.J."/>
            <person name="Graham E.D."/>
            <person name="Heidelberg J.F."/>
        </authorList>
    </citation>
    <scope>NUCLEOTIDE SEQUENCE [LARGE SCALE GENOMIC DNA]</scope>
</reference>
<dbReference type="Pfam" id="PF19293">
    <property type="entry name" value="CdaA_N"/>
    <property type="match status" value="1"/>
</dbReference>
<dbReference type="InterPro" id="IPR036888">
    <property type="entry name" value="DNA_integrity_DisA_N_sf"/>
</dbReference>
<evidence type="ECO:0000313" key="12">
    <source>
        <dbReference type="EMBL" id="MAH63183.1"/>
    </source>
</evidence>
<evidence type="ECO:0000256" key="7">
    <source>
        <dbReference type="ARBA" id="ARBA00022840"/>
    </source>
</evidence>
<dbReference type="PANTHER" id="PTHR34185:SF1">
    <property type="entry name" value="DIADENYLATE CYCLASE"/>
    <property type="match status" value="1"/>
</dbReference>
<gene>
    <name evidence="10" type="primary">dacA</name>
    <name evidence="12" type="ORF">CMN54_07025</name>
</gene>
<evidence type="ECO:0000259" key="11">
    <source>
        <dbReference type="PROSITE" id="PS51794"/>
    </source>
</evidence>
<feature type="transmembrane region" description="Helical" evidence="10">
    <location>
        <begin position="38"/>
        <end position="56"/>
    </location>
</feature>
<evidence type="ECO:0000256" key="4">
    <source>
        <dbReference type="ARBA" id="ARBA00022692"/>
    </source>
</evidence>
<keyword evidence="6 10" id="KW-0547">Nucleotide-binding</keyword>
<dbReference type="InterPro" id="IPR050338">
    <property type="entry name" value="DisA"/>
</dbReference>
<evidence type="ECO:0000256" key="6">
    <source>
        <dbReference type="ARBA" id="ARBA00022741"/>
    </source>
</evidence>
<comment type="catalytic activity">
    <reaction evidence="1 10">
        <text>2 ATP = 3',3'-c-di-AMP + 2 diphosphate</text>
        <dbReference type="Rhea" id="RHEA:35655"/>
        <dbReference type="ChEBI" id="CHEBI:30616"/>
        <dbReference type="ChEBI" id="CHEBI:33019"/>
        <dbReference type="ChEBI" id="CHEBI:71500"/>
        <dbReference type="EC" id="2.7.7.85"/>
    </reaction>
</comment>
<dbReference type="GO" id="GO:0004016">
    <property type="term" value="F:adenylate cyclase activity"/>
    <property type="evidence" value="ECO:0007669"/>
    <property type="project" value="UniProtKB-UniRule"/>
</dbReference>
<dbReference type="InterPro" id="IPR045585">
    <property type="entry name" value="CdaA_N"/>
</dbReference>
<dbReference type="PANTHER" id="PTHR34185">
    <property type="entry name" value="DIADENYLATE CYCLASE"/>
    <property type="match status" value="1"/>
</dbReference>
<evidence type="ECO:0000256" key="2">
    <source>
        <dbReference type="ARBA" id="ARBA00022475"/>
    </source>
</evidence>
<name>A0A2D6YJ15_9DELT</name>
<comment type="similarity">
    <text evidence="10">Belongs to the adenylate cyclase family. DacA/CdaA subfamily.</text>
</comment>
<dbReference type="EMBL" id="NZEX01000081">
    <property type="protein sequence ID" value="MAH63183.1"/>
    <property type="molecule type" value="Genomic_DNA"/>
</dbReference>
<keyword evidence="7 10" id="KW-0067">ATP-binding</keyword>
<keyword evidence="9 10" id="KW-0472">Membrane</keyword>
<comment type="function">
    <text evidence="10">Catalyzes the condensation of 2 ATP molecules into cyclic di-AMP (c-di-AMP), a second messenger used to regulate differing processes in different bacteria.</text>
</comment>
<evidence type="ECO:0000256" key="8">
    <source>
        <dbReference type="ARBA" id="ARBA00022989"/>
    </source>
</evidence>
<protein>
    <recommendedName>
        <fullName evidence="10">Diadenylate cyclase</fullName>
        <shortName evidence="10">DAC</shortName>
        <ecNumber evidence="10">2.7.7.85</ecNumber>
    </recommendedName>
    <alternativeName>
        <fullName evidence="10">Cyclic-di-AMP synthase</fullName>
        <shortName evidence="10">c-di-AMP synthase</shortName>
    </alternativeName>
</protein>
<comment type="caution">
    <text evidence="12">The sequence shown here is derived from an EMBL/GenBank/DDBJ whole genome shotgun (WGS) entry which is preliminary data.</text>
</comment>
<feature type="domain" description="DAC" evidence="11">
    <location>
        <begin position="81"/>
        <end position="238"/>
    </location>
</feature>
<dbReference type="GO" id="GO:0005524">
    <property type="term" value="F:ATP binding"/>
    <property type="evidence" value="ECO:0007669"/>
    <property type="project" value="UniProtKB-UniRule"/>
</dbReference>